<feature type="signal peptide" evidence="2">
    <location>
        <begin position="1"/>
        <end position="20"/>
    </location>
</feature>
<keyword evidence="2" id="KW-0732">Signal</keyword>
<dbReference type="STRING" id="2082308.A0A2K1QUN8"/>
<dbReference type="InParanoid" id="A0A2K1QUN8"/>
<dbReference type="GO" id="GO:0016702">
    <property type="term" value="F:oxidoreductase activity, acting on single donors with incorporation of molecular oxygen, incorporation of two atoms of oxygen"/>
    <property type="evidence" value="ECO:0007669"/>
    <property type="project" value="InterPro"/>
</dbReference>
<name>A0A2K1QUN8_9PEZI</name>
<dbReference type="EMBL" id="NKHZ01000039">
    <property type="protein sequence ID" value="PNS18593.1"/>
    <property type="molecule type" value="Genomic_DNA"/>
</dbReference>
<feature type="chain" id="PRO_5014332750" description="Intradiol ring-cleavage dioxygenases domain-containing protein" evidence="2">
    <location>
        <begin position="21"/>
        <end position="542"/>
    </location>
</feature>
<dbReference type="CDD" id="cd03457">
    <property type="entry name" value="intradiol_dioxygenase_like"/>
    <property type="match status" value="1"/>
</dbReference>
<gene>
    <name evidence="3" type="ORF">CAC42_5132</name>
</gene>
<feature type="compositionally biased region" description="Basic residues" evidence="1">
    <location>
        <begin position="494"/>
        <end position="533"/>
    </location>
</feature>
<sequence length="542" mass="56222">MVKLNSSVLLGAALAGLAVAHPGEHEHHDEAAVAQQLEYAAMIKRGLANCENSPSYAAIMERAQQRRWDKAQKLRAKRGIDLNSPYKARLRKRDEAALTKFEAEDHNKTSLGYTTDTSSSTLFASYKNSSCILTPEVTYGPYYVSGEYYRTNVVEDQVGVPVHIEYQYIDVDTCEVATGLYLETWSTNATGVYAGVVASGNGDQTDTSNLNKTFQRGVTKVDDEGVGFFDVLFPGHYLGRTTHIHLMTHLNGTVFANKTFKSDNVLHTGQLFFDEDLIDQVNAVSPYNTNTVARTLNKDDSIAKQSADNNYDPFPSWTYLGDDISDGLMAWISIGINKTASYSVTPAAELTANGGVANANGGITGMSGGPSGNGTSGGGPSGNGTSDGAPSGSGMPNGTLPNGTVSGSPAGATGQSGMPSGAGGPPSGSAGSGANGPSGSQTMPGAAGTTAASSSVTSKTSSLTTKKSSATTTKKTTTTTTKAAAKTTSVKGGKNGKKTTTKKNGGKKTTTKKGGKKTTSTKKGKKTATKKAAKATTTGKKN</sequence>
<dbReference type="PANTHER" id="PTHR34315">
    <property type="match status" value="1"/>
</dbReference>
<reference evidence="3 4" key="1">
    <citation type="submission" date="2017-06" db="EMBL/GenBank/DDBJ databases">
        <title>Draft genome sequence of a variant of Elsinoe murrayae.</title>
        <authorList>
            <person name="Cheng Q."/>
        </authorList>
    </citation>
    <scope>NUCLEOTIDE SEQUENCE [LARGE SCALE GENOMIC DNA]</scope>
    <source>
        <strain evidence="3 4">CQ-2017a</strain>
    </source>
</reference>
<feature type="compositionally biased region" description="Gly residues" evidence="1">
    <location>
        <begin position="420"/>
        <end position="436"/>
    </location>
</feature>
<evidence type="ECO:0000313" key="3">
    <source>
        <dbReference type="EMBL" id="PNS18593.1"/>
    </source>
</evidence>
<dbReference type="SUPFAM" id="SSF49482">
    <property type="entry name" value="Aromatic compound dioxygenase"/>
    <property type="match status" value="1"/>
</dbReference>
<dbReference type="Gene3D" id="2.60.130.10">
    <property type="entry name" value="Aromatic compound dioxygenase"/>
    <property type="match status" value="1"/>
</dbReference>
<feature type="compositionally biased region" description="Polar residues" evidence="1">
    <location>
        <begin position="394"/>
        <end position="407"/>
    </location>
</feature>
<dbReference type="Proteomes" id="UP000243797">
    <property type="component" value="Unassembled WGS sequence"/>
</dbReference>
<dbReference type="OrthoDB" id="121380at2759"/>
<accession>A0A2K1QUN8</accession>
<keyword evidence="4" id="KW-1185">Reference proteome</keyword>
<feature type="compositionally biased region" description="Gly residues" evidence="1">
    <location>
        <begin position="364"/>
        <end position="382"/>
    </location>
</feature>
<proteinExistence type="predicted"/>
<evidence type="ECO:0000256" key="1">
    <source>
        <dbReference type="SAM" id="MobiDB-lite"/>
    </source>
</evidence>
<evidence type="ECO:0000313" key="4">
    <source>
        <dbReference type="Proteomes" id="UP000243797"/>
    </source>
</evidence>
<dbReference type="GO" id="GO:0005506">
    <property type="term" value="F:iron ion binding"/>
    <property type="evidence" value="ECO:0007669"/>
    <property type="project" value="InterPro"/>
</dbReference>
<organism evidence="3 4">
    <name type="scientific">Sphaceloma murrayae</name>
    <dbReference type="NCBI Taxonomy" id="2082308"/>
    <lineage>
        <taxon>Eukaryota</taxon>
        <taxon>Fungi</taxon>
        <taxon>Dikarya</taxon>
        <taxon>Ascomycota</taxon>
        <taxon>Pezizomycotina</taxon>
        <taxon>Dothideomycetes</taxon>
        <taxon>Dothideomycetidae</taxon>
        <taxon>Myriangiales</taxon>
        <taxon>Elsinoaceae</taxon>
        <taxon>Sphaceloma</taxon>
    </lineage>
</organism>
<evidence type="ECO:0008006" key="5">
    <source>
        <dbReference type="Google" id="ProtNLM"/>
    </source>
</evidence>
<feature type="region of interest" description="Disordered" evidence="1">
    <location>
        <begin position="364"/>
        <end position="542"/>
    </location>
</feature>
<comment type="caution">
    <text evidence="3">The sequence shown here is derived from an EMBL/GenBank/DDBJ whole genome shotgun (WGS) entry which is preliminary data.</text>
</comment>
<dbReference type="AlphaFoldDB" id="A0A2K1QUN8"/>
<dbReference type="InterPro" id="IPR015889">
    <property type="entry name" value="Intradiol_dOase_core"/>
</dbReference>
<evidence type="ECO:0000256" key="2">
    <source>
        <dbReference type="SAM" id="SignalP"/>
    </source>
</evidence>
<protein>
    <recommendedName>
        <fullName evidence="5">Intradiol ring-cleavage dioxygenases domain-containing protein</fullName>
    </recommendedName>
</protein>
<feature type="compositionally biased region" description="Low complexity" evidence="1">
    <location>
        <begin position="437"/>
        <end position="492"/>
    </location>
</feature>
<dbReference type="PANTHER" id="PTHR34315:SF2">
    <property type="entry name" value="ANCHORED DIOXYGENASE, PUTATIVE (AFU_ORTHOLOGUE AFUA_3G01800)-RELATED"/>
    <property type="match status" value="1"/>
</dbReference>